<dbReference type="InParanoid" id="A0A084QR72"/>
<evidence type="ECO:0000256" key="8">
    <source>
        <dbReference type="ARBA" id="ARBA00023163"/>
    </source>
</evidence>
<dbReference type="SMART" id="SM00438">
    <property type="entry name" value="ZnF_NFX"/>
    <property type="match status" value="10"/>
</dbReference>
<organism evidence="12 13">
    <name type="scientific">Stachybotrys chlorohalonatus (strain IBT 40285)</name>
    <dbReference type="NCBI Taxonomy" id="1283841"/>
    <lineage>
        <taxon>Eukaryota</taxon>
        <taxon>Fungi</taxon>
        <taxon>Dikarya</taxon>
        <taxon>Ascomycota</taxon>
        <taxon>Pezizomycotina</taxon>
        <taxon>Sordariomycetes</taxon>
        <taxon>Hypocreomycetidae</taxon>
        <taxon>Hypocreales</taxon>
        <taxon>Stachybotryaceae</taxon>
        <taxon>Stachybotrys</taxon>
    </lineage>
</organism>
<proteinExistence type="inferred from homology"/>
<dbReference type="OrthoDB" id="6512771at2759"/>
<dbReference type="OMA" id="CPHPCDS"/>
<dbReference type="PROSITE" id="PS51061">
    <property type="entry name" value="R3H"/>
    <property type="match status" value="1"/>
</dbReference>
<dbReference type="Proteomes" id="UP000028524">
    <property type="component" value="Unassembled WGS sequence"/>
</dbReference>
<comment type="similarity">
    <text evidence="2">Belongs to the NFX1 family.</text>
</comment>
<comment type="subcellular location">
    <subcellularLocation>
        <location evidence="1">Nucleus</location>
    </subcellularLocation>
</comment>
<dbReference type="FunCoup" id="A0A084QR72">
    <property type="interactions" value="965"/>
</dbReference>
<evidence type="ECO:0000313" key="12">
    <source>
        <dbReference type="EMBL" id="KFA66457.1"/>
    </source>
</evidence>
<keyword evidence="9" id="KW-0539">Nucleus</keyword>
<dbReference type="Pfam" id="PF01422">
    <property type="entry name" value="zf-NF-X1"/>
    <property type="match status" value="8"/>
</dbReference>
<dbReference type="InterPro" id="IPR034078">
    <property type="entry name" value="NFX1_fam"/>
</dbReference>
<keyword evidence="6" id="KW-0862">Zinc</keyword>
<reference evidence="12 13" key="1">
    <citation type="journal article" date="2014" name="BMC Genomics">
        <title>Comparative genome sequencing reveals chemotype-specific gene clusters in the toxigenic black mold Stachybotrys.</title>
        <authorList>
            <person name="Semeiks J."/>
            <person name="Borek D."/>
            <person name="Otwinowski Z."/>
            <person name="Grishin N.V."/>
        </authorList>
    </citation>
    <scope>NUCLEOTIDE SEQUENCE [LARGE SCALE GENOMIC DNA]</scope>
    <source>
        <strain evidence="12 13">IBT 40285</strain>
    </source>
</reference>
<dbReference type="STRING" id="1283841.A0A084QR72"/>
<dbReference type="GO" id="GO:0000122">
    <property type="term" value="P:negative regulation of transcription by RNA polymerase II"/>
    <property type="evidence" value="ECO:0007669"/>
    <property type="project" value="TreeGrafter"/>
</dbReference>
<evidence type="ECO:0000259" key="11">
    <source>
        <dbReference type="PROSITE" id="PS51061"/>
    </source>
</evidence>
<dbReference type="SMART" id="SM00393">
    <property type="entry name" value="R3H"/>
    <property type="match status" value="1"/>
</dbReference>
<dbReference type="InterPro" id="IPR001374">
    <property type="entry name" value="R3H_dom"/>
</dbReference>
<evidence type="ECO:0000256" key="4">
    <source>
        <dbReference type="ARBA" id="ARBA00022737"/>
    </source>
</evidence>
<dbReference type="EMBL" id="KL660440">
    <property type="protein sequence ID" value="KFA66457.1"/>
    <property type="molecule type" value="Genomic_DNA"/>
</dbReference>
<dbReference type="Pfam" id="PF01424">
    <property type="entry name" value="R3H"/>
    <property type="match status" value="1"/>
</dbReference>
<evidence type="ECO:0000256" key="5">
    <source>
        <dbReference type="ARBA" id="ARBA00022771"/>
    </source>
</evidence>
<evidence type="ECO:0000256" key="9">
    <source>
        <dbReference type="ARBA" id="ARBA00023242"/>
    </source>
</evidence>
<feature type="compositionally biased region" description="Low complexity" evidence="10">
    <location>
        <begin position="7"/>
        <end position="18"/>
    </location>
</feature>
<dbReference type="HOGENOM" id="CLU_005714_2_0_1"/>
<feature type="region of interest" description="Disordered" evidence="10">
    <location>
        <begin position="1"/>
        <end position="144"/>
    </location>
</feature>
<keyword evidence="13" id="KW-1185">Reference proteome</keyword>
<feature type="compositionally biased region" description="Polar residues" evidence="10">
    <location>
        <begin position="56"/>
        <end position="82"/>
    </location>
</feature>
<dbReference type="PANTHER" id="PTHR12360:SF12">
    <property type="entry name" value="TRANSCRIPTIONAL REPRESSOR NF-X1"/>
    <property type="match status" value="1"/>
</dbReference>
<keyword evidence="7" id="KW-0805">Transcription regulation</keyword>
<dbReference type="GO" id="GO:0000981">
    <property type="term" value="F:DNA-binding transcription factor activity, RNA polymerase II-specific"/>
    <property type="evidence" value="ECO:0007669"/>
    <property type="project" value="TreeGrafter"/>
</dbReference>
<dbReference type="SUPFAM" id="SSF82708">
    <property type="entry name" value="R3H domain"/>
    <property type="match status" value="1"/>
</dbReference>
<evidence type="ECO:0000313" key="13">
    <source>
        <dbReference type="Proteomes" id="UP000028524"/>
    </source>
</evidence>
<accession>A0A084QR72</accession>
<feature type="domain" description="R3H" evidence="11">
    <location>
        <begin position="853"/>
        <end position="916"/>
    </location>
</feature>
<dbReference type="Gene3D" id="3.30.1370.50">
    <property type="entry name" value="R3H-like domain"/>
    <property type="match status" value="1"/>
</dbReference>
<dbReference type="AlphaFoldDB" id="A0A084QR72"/>
<evidence type="ECO:0000256" key="6">
    <source>
        <dbReference type="ARBA" id="ARBA00022833"/>
    </source>
</evidence>
<evidence type="ECO:0000256" key="1">
    <source>
        <dbReference type="ARBA" id="ARBA00004123"/>
    </source>
</evidence>
<evidence type="ECO:0000256" key="3">
    <source>
        <dbReference type="ARBA" id="ARBA00022723"/>
    </source>
</evidence>
<sequence>MSEAEGSTSQSQTQPQRSSRGDSRGHRRGRGGRGRAGAERGGSFRGSRNMPRPQPHDNSQTASGDAQSSTGTASETITQPTVSSRGSRNRRGQLSRGGRGQSHRSAPKPGPQRAFGGHLTTDSERDSSAAPNLSGDAPEFVPGQPLSVRRYWPRKADPYYTNSLVLTSPSTATATSIGKRAFVKPPKSTAEDLGTRIHEDISNVNYECTICTDDVVRNSSVWSCTVCWTVIHLKCVKKWHENQRKQQNLQNPQPSRQPSWRCPGCNSSLTDEPGSYHCWCGKDINPQPASKALPPHSCGQTCSKPRATCPHPCSLQCHAGPCPPCDLMGPSQSCFCGKNTSRKLCRETDYENGWSCHEVCGDLMPCGEHFCSKPCHSGLCGDCDVGVDVKCYCGRVEKTLPCYEREEPQQSYSKGGDIWFEGSFSCETPCRRKYDCGTHECSGNCHPQDERPAHCPFSPDVVTHCPCGKSRLNELLDRPRQTCQDEVPHCNKPCEKLLPCGHLCKAKCHTGDCGFCHETVDVFCRCGRTTTQSLCHQGDIQHPLCMRTCQAILSCGRHKCQEHCCPGEKKASERAAAKRKHKVSGQTPSIEAEHICIKTCGRPLKCGSHDCQQMCHRGPCGSCPEAVFHEISCDCGRTVLQPPQPCGTRPPECRFDCLRRPACGHPPVSHNCHADDVSCPKCPFLVDKWCACGKEKLHSQPCHLQEPRCGRVCGKKLKCGLHFCKRTCHRDGECEDTERPGKLCGQVCGKTKLFCEHPCQNSCHGQMPCNESAPCSNKVVVACPCGLRKQEVKCLASSSNTTPSRPELKCDDECLRQERNRRLAAALNVDMAAHTDDHVPYSDTTLRLFQETQSWAEAQEREFRVFASSANEVRLRYKPMASSQRQFLHSLASDYGLESRSEDQEPQRYVVVYKGPRFVSAPTKTIARCVQIRAQQAAAAIAASRPPTPPMIVREPFNAYLLTTPRFGLTVDELKPLLAADMATQPSIHFAINFLPDTDEVLMRASASYSAFLTPAALEQSLTSLKSRLAVTIRQQQLAENIMLCHIDGNDNITRRESLSKQAGSGWNAVAGRAAARTASPMTEELTARGSGKRLLGLRKKKVDKDKERQWAALDGDVEC</sequence>
<dbReference type="GO" id="GO:0008270">
    <property type="term" value="F:zinc ion binding"/>
    <property type="evidence" value="ECO:0007669"/>
    <property type="project" value="UniProtKB-KW"/>
</dbReference>
<dbReference type="PANTHER" id="PTHR12360">
    <property type="entry name" value="NUCLEAR TRANSCRIPTION FACTOR, X-BOX BINDING 1 NFX1"/>
    <property type="match status" value="1"/>
</dbReference>
<dbReference type="GO" id="GO:0000977">
    <property type="term" value="F:RNA polymerase II transcription regulatory region sequence-specific DNA binding"/>
    <property type="evidence" value="ECO:0007669"/>
    <property type="project" value="TreeGrafter"/>
</dbReference>
<gene>
    <name evidence="12" type="ORF">S40285_00751</name>
</gene>
<evidence type="ECO:0000256" key="10">
    <source>
        <dbReference type="SAM" id="MobiDB-lite"/>
    </source>
</evidence>
<dbReference type="InterPro" id="IPR036867">
    <property type="entry name" value="R3H_dom_sf"/>
</dbReference>
<keyword evidence="3" id="KW-0479">Metal-binding</keyword>
<evidence type="ECO:0000256" key="7">
    <source>
        <dbReference type="ARBA" id="ARBA00023015"/>
    </source>
</evidence>
<keyword evidence="4" id="KW-0677">Repeat</keyword>
<dbReference type="InterPro" id="IPR000967">
    <property type="entry name" value="Znf_NFX1"/>
</dbReference>
<protein>
    <recommendedName>
        <fullName evidence="11">R3H domain-containing protein</fullName>
    </recommendedName>
</protein>
<dbReference type="FunFam" id="3.30.1370.50:FF:000006">
    <property type="entry name" value="NF-X1 finger transcription factor"/>
    <property type="match status" value="1"/>
</dbReference>
<keyword evidence="5" id="KW-0863">Zinc-finger</keyword>
<name>A0A084QR72_STAC4</name>
<keyword evidence="8" id="KW-0804">Transcription</keyword>
<evidence type="ECO:0000256" key="2">
    <source>
        <dbReference type="ARBA" id="ARBA00007269"/>
    </source>
</evidence>
<dbReference type="CDD" id="cd06008">
    <property type="entry name" value="NF-X1-zinc-finger"/>
    <property type="match status" value="5"/>
</dbReference>
<dbReference type="GO" id="GO:0005634">
    <property type="term" value="C:nucleus"/>
    <property type="evidence" value="ECO:0007669"/>
    <property type="project" value="UniProtKB-SubCell"/>
</dbReference>